<dbReference type="AlphaFoldDB" id="Q6FY66"/>
<organism evidence="6 7">
    <name type="scientific">Candida glabrata (strain ATCC 2001 / BCRC 20586 / JCM 3761 / NBRC 0622 / NRRL Y-65 / CBS 138)</name>
    <name type="common">Yeast</name>
    <name type="synonym">Nakaseomyces glabratus</name>
    <dbReference type="NCBI Taxonomy" id="284593"/>
    <lineage>
        <taxon>Eukaryota</taxon>
        <taxon>Fungi</taxon>
        <taxon>Dikarya</taxon>
        <taxon>Ascomycota</taxon>
        <taxon>Saccharomycotina</taxon>
        <taxon>Saccharomycetes</taxon>
        <taxon>Saccharomycetales</taxon>
        <taxon>Saccharomycetaceae</taxon>
        <taxon>Nakaseomyces</taxon>
    </lineage>
</organism>
<protein>
    <recommendedName>
        <fullName evidence="4">25S rRNA adenine-N(1) methyltransferase</fullName>
        <ecNumber evidence="4">2.1.1.-</ecNumber>
    </recommendedName>
</protein>
<dbReference type="PANTHER" id="PTHR21008">
    <property type="entry name" value="S-ADENOSYLMETHIONINE SENSOR UPSTREAM OF MTORC1-RELATED"/>
    <property type="match status" value="1"/>
</dbReference>
<evidence type="ECO:0000256" key="4">
    <source>
        <dbReference type="HAMAP-Rule" id="MF_03044"/>
    </source>
</evidence>
<comment type="function">
    <text evidence="4">S-adenosyl-L-methionine-dependent methyltransferase that specifically methylates the N(1) position of an adenine present in helix 65 in 25S rRNA.</text>
</comment>
<reference evidence="6 7" key="1">
    <citation type="journal article" date="2004" name="Nature">
        <title>Genome evolution in yeasts.</title>
        <authorList>
            <consortium name="Genolevures"/>
            <person name="Dujon B."/>
            <person name="Sherman D."/>
            <person name="Fischer G."/>
            <person name="Durrens P."/>
            <person name="Casaregola S."/>
            <person name="Lafontaine I."/>
            <person name="de Montigny J."/>
            <person name="Marck C."/>
            <person name="Neuveglise C."/>
            <person name="Talla E."/>
            <person name="Goffard N."/>
            <person name="Frangeul L."/>
            <person name="Aigle M."/>
            <person name="Anthouard V."/>
            <person name="Babour A."/>
            <person name="Barbe V."/>
            <person name="Barnay S."/>
            <person name="Blanchin S."/>
            <person name="Beckerich J.M."/>
            <person name="Beyne E."/>
            <person name="Bleykasten C."/>
            <person name="Boisrame A."/>
            <person name="Boyer J."/>
            <person name="Cattolico L."/>
            <person name="Confanioleri F."/>
            <person name="de Daruvar A."/>
            <person name="Despons L."/>
            <person name="Fabre E."/>
            <person name="Fairhead C."/>
            <person name="Ferry-Dumazet H."/>
            <person name="Groppi A."/>
            <person name="Hantraye F."/>
            <person name="Hennequin C."/>
            <person name="Jauniaux N."/>
            <person name="Joyet P."/>
            <person name="Kachouri R."/>
            <person name="Kerrest A."/>
            <person name="Koszul R."/>
            <person name="Lemaire M."/>
            <person name="Lesur I."/>
            <person name="Ma L."/>
            <person name="Muller H."/>
            <person name="Nicaud J.M."/>
            <person name="Nikolski M."/>
            <person name="Oztas S."/>
            <person name="Ozier-Kalogeropoulos O."/>
            <person name="Pellenz S."/>
            <person name="Potier S."/>
            <person name="Richard G.F."/>
            <person name="Straub M.L."/>
            <person name="Suleau A."/>
            <person name="Swennene D."/>
            <person name="Tekaia F."/>
            <person name="Wesolowski-Louvel M."/>
            <person name="Westhof E."/>
            <person name="Wirth B."/>
            <person name="Zeniou-Meyer M."/>
            <person name="Zivanovic I."/>
            <person name="Bolotin-Fukuhara M."/>
            <person name="Thierry A."/>
            <person name="Bouchier C."/>
            <person name="Caudron B."/>
            <person name="Scarpelli C."/>
            <person name="Gaillardin C."/>
            <person name="Weissenbach J."/>
            <person name="Wincker P."/>
            <person name="Souciet J.L."/>
        </authorList>
    </citation>
    <scope>NUCLEOTIDE SEQUENCE [LARGE SCALE GENOMIC DNA]</scope>
    <source>
        <strain evidence="7">ATCC 2001 / BCRC 20586 / JCM 3761 / NBRC 0622 / NRRL Y-65 / CBS 138</strain>
    </source>
</reference>
<evidence type="ECO:0000256" key="1">
    <source>
        <dbReference type="ARBA" id="ARBA00022603"/>
    </source>
</evidence>
<gene>
    <name evidence="4" type="primary">BMT2</name>
    <name evidence="5 6" type="ordered locus">CAGL0A03674g</name>
</gene>
<dbReference type="HAMAP" id="MF_03044">
    <property type="entry name" value="BMT2"/>
    <property type="match status" value="1"/>
</dbReference>
<dbReference type="InParanoid" id="Q6FY66"/>
<dbReference type="SMR" id="Q6FY66"/>
<dbReference type="eggNOG" id="ENOG502R82D">
    <property type="taxonomic scope" value="Eukaryota"/>
</dbReference>
<comment type="similarity">
    <text evidence="4">Belongs to the BMT2 family.</text>
</comment>
<dbReference type="GO" id="GO:0042273">
    <property type="term" value="P:ribosomal large subunit biogenesis"/>
    <property type="evidence" value="ECO:0007669"/>
    <property type="project" value="EnsemblFungi"/>
</dbReference>
<dbReference type="RefSeq" id="XP_444927.1">
    <property type="nucleotide sequence ID" value="XM_444927.1"/>
</dbReference>
<dbReference type="EMBL" id="CR380947">
    <property type="protein sequence ID" value="CAG57820.1"/>
    <property type="molecule type" value="Genomic_DNA"/>
</dbReference>
<dbReference type="CGD" id="CAL0126823">
    <property type="gene designation" value="CAGL0A03674g"/>
</dbReference>
<proteinExistence type="inferred from homology"/>
<dbReference type="EC" id="2.1.1.-" evidence="4"/>
<name>Q6FY66_CANGA</name>
<dbReference type="GO" id="GO:0005730">
    <property type="term" value="C:nucleolus"/>
    <property type="evidence" value="ECO:0007669"/>
    <property type="project" value="UniProtKB-SubCell"/>
</dbReference>
<dbReference type="Proteomes" id="UP000002428">
    <property type="component" value="Chromosome A"/>
</dbReference>
<dbReference type="Pfam" id="PF11968">
    <property type="entry name" value="Bmt2"/>
    <property type="match status" value="1"/>
</dbReference>
<dbReference type="KEGG" id="cgr:2886427"/>
<accession>Q6FY66</accession>
<dbReference type="HOGENOM" id="CLU_041583_1_0_1"/>
<dbReference type="PANTHER" id="PTHR21008:SF1">
    <property type="entry name" value="25S RRNA (ADENINE(2142)-N(1))-METHYLTRANSFERASE"/>
    <property type="match status" value="1"/>
</dbReference>
<dbReference type="GO" id="GO:0016433">
    <property type="term" value="F:rRNA (adenine) methyltransferase activity"/>
    <property type="evidence" value="ECO:0007669"/>
    <property type="project" value="UniProtKB-UniRule"/>
</dbReference>
<feature type="binding site" evidence="4">
    <location>
        <position position="168"/>
    </location>
    <ligand>
        <name>S-adenosyl-L-methionine</name>
        <dbReference type="ChEBI" id="CHEBI:59789"/>
    </ligand>
</feature>
<sequence length="330" mass="38417">MLSRKRVSISGKKPLKEVRIKPSKARRIIRRFHFLTSKRALICELLELERLRDNDEEYNSRVIDAYLGGKLLRKRYEEGQAVAAQDGMMESRLLQIRSHSDKPAKEELLRCLGYIQREIRDGGLKNYQMASKIGQDKDRGGDSSKLLVKWLKELNYDQHTELRALEIGSLSVSNHISRCKIFEEVERIDLNSNDPKGIKRQDFMKRPLPRTGEEKFHLISCSLVLNFVNTPAERGQMCQRFSEFLFPPTSDVPSYVFVVLPLPCVNNSRYMTIDHFTMIMDSLGYELIRSHTSHKLFYCLLRLSHRESKRKFQKKEINPGPGRNNFAIVI</sequence>
<dbReference type="GeneID" id="2886427"/>
<dbReference type="OMA" id="NNSRYMN"/>
<evidence type="ECO:0000313" key="5">
    <source>
        <dbReference type="CGD" id="CAL0126823"/>
    </source>
</evidence>
<evidence type="ECO:0000256" key="3">
    <source>
        <dbReference type="ARBA" id="ARBA00022691"/>
    </source>
</evidence>
<keyword evidence="3 4" id="KW-0949">S-adenosyl-L-methionine</keyword>
<dbReference type="InterPro" id="IPR021867">
    <property type="entry name" value="Bmt2/SAMTOR"/>
</dbReference>
<dbReference type="VEuPathDB" id="FungiDB:CAGL0A03674g"/>
<evidence type="ECO:0000313" key="6">
    <source>
        <dbReference type="EMBL" id="CAG57820.1"/>
    </source>
</evidence>
<evidence type="ECO:0000313" key="7">
    <source>
        <dbReference type="Proteomes" id="UP000002428"/>
    </source>
</evidence>
<feature type="binding site" evidence="4">
    <location>
        <position position="189"/>
    </location>
    <ligand>
        <name>S-adenosyl-L-methionine</name>
        <dbReference type="ChEBI" id="CHEBI:59789"/>
    </ligand>
</feature>
<comment type="subcellular location">
    <subcellularLocation>
        <location evidence="4">Nucleus</location>
        <location evidence="4">Nucleolus</location>
    </subcellularLocation>
</comment>
<keyword evidence="7" id="KW-1185">Reference proteome</keyword>
<dbReference type="FunCoup" id="Q6FY66">
    <property type="interactions" value="118"/>
</dbReference>
<dbReference type="STRING" id="284593.Q6FY66"/>
<keyword evidence="4" id="KW-0539">Nucleus</keyword>
<keyword evidence="2 4" id="KW-0808">Transferase</keyword>
<evidence type="ECO:0000256" key="2">
    <source>
        <dbReference type="ARBA" id="ARBA00022679"/>
    </source>
</evidence>
<keyword evidence="1 4" id="KW-0489">Methyltransferase</keyword>